<dbReference type="SUPFAM" id="SSF48366">
    <property type="entry name" value="Ras GEF"/>
    <property type="match status" value="1"/>
</dbReference>
<evidence type="ECO:0000313" key="9">
    <source>
        <dbReference type="EMBL" id="ORZ18065.1"/>
    </source>
</evidence>
<dbReference type="SMART" id="SM00229">
    <property type="entry name" value="RasGEFN"/>
    <property type="match status" value="1"/>
</dbReference>
<feature type="compositionally biased region" description="Low complexity" evidence="5">
    <location>
        <begin position="824"/>
        <end position="841"/>
    </location>
</feature>
<evidence type="ECO:0000259" key="8">
    <source>
        <dbReference type="PROSITE" id="PS50212"/>
    </source>
</evidence>
<feature type="region of interest" description="Disordered" evidence="5">
    <location>
        <begin position="1"/>
        <end position="59"/>
    </location>
</feature>
<feature type="domain" description="Ras-GEF" evidence="7">
    <location>
        <begin position="1162"/>
        <end position="1440"/>
    </location>
</feature>
<dbReference type="Gene3D" id="2.30.30.40">
    <property type="entry name" value="SH3 Domains"/>
    <property type="match status" value="1"/>
</dbReference>
<organism evidence="9 10">
    <name type="scientific">Absidia repens</name>
    <dbReference type="NCBI Taxonomy" id="90262"/>
    <lineage>
        <taxon>Eukaryota</taxon>
        <taxon>Fungi</taxon>
        <taxon>Fungi incertae sedis</taxon>
        <taxon>Mucoromycota</taxon>
        <taxon>Mucoromycotina</taxon>
        <taxon>Mucoromycetes</taxon>
        <taxon>Mucorales</taxon>
        <taxon>Cunninghamellaceae</taxon>
        <taxon>Absidia</taxon>
    </lineage>
</organism>
<feature type="compositionally biased region" description="Polar residues" evidence="5">
    <location>
        <begin position="842"/>
        <end position="858"/>
    </location>
</feature>
<dbReference type="GO" id="GO:0007265">
    <property type="term" value="P:Ras protein signal transduction"/>
    <property type="evidence" value="ECO:0007669"/>
    <property type="project" value="TreeGrafter"/>
</dbReference>
<feature type="domain" description="N-terminal Ras-GEF" evidence="8">
    <location>
        <begin position="922"/>
        <end position="1059"/>
    </location>
</feature>
<feature type="region of interest" description="Disordered" evidence="5">
    <location>
        <begin position="247"/>
        <end position="269"/>
    </location>
</feature>
<feature type="region of interest" description="Disordered" evidence="5">
    <location>
        <begin position="366"/>
        <end position="405"/>
    </location>
</feature>
<dbReference type="GO" id="GO:0005085">
    <property type="term" value="F:guanyl-nucleotide exchange factor activity"/>
    <property type="evidence" value="ECO:0007669"/>
    <property type="project" value="UniProtKB-KW"/>
</dbReference>
<feature type="compositionally biased region" description="Low complexity" evidence="5">
    <location>
        <begin position="333"/>
        <end position="348"/>
    </location>
</feature>
<keyword evidence="10" id="KW-1185">Reference proteome</keyword>
<proteinExistence type="predicted"/>
<dbReference type="PROSITE" id="PS50212">
    <property type="entry name" value="RASGEF_NTER"/>
    <property type="match status" value="1"/>
</dbReference>
<feature type="compositionally biased region" description="Low complexity" evidence="5">
    <location>
        <begin position="731"/>
        <end position="740"/>
    </location>
</feature>
<dbReference type="Gene3D" id="1.10.840.10">
    <property type="entry name" value="Ras guanine-nucleotide exchange factors catalytic domain"/>
    <property type="match status" value="1"/>
</dbReference>
<gene>
    <name evidence="9" type="ORF">BCR42DRAFT_478706</name>
</gene>
<evidence type="ECO:0000256" key="5">
    <source>
        <dbReference type="SAM" id="MobiDB-lite"/>
    </source>
</evidence>
<feature type="region of interest" description="Disordered" evidence="5">
    <location>
        <begin position="489"/>
        <end position="510"/>
    </location>
</feature>
<dbReference type="PANTHER" id="PTHR23113:SF354">
    <property type="entry name" value="BUD SITE SELECTION PROTEIN 5"/>
    <property type="match status" value="1"/>
</dbReference>
<feature type="compositionally biased region" description="Polar residues" evidence="5">
    <location>
        <begin position="366"/>
        <end position="376"/>
    </location>
</feature>
<feature type="region of interest" description="Disordered" evidence="5">
    <location>
        <begin position="667"/>
        <end position="691"/>
    </location>
</feature>
<evidence type="ECO:0000259" key="7">
    <source>
        <dbReference type="PROSITE" id="PS50009"/>
    </source>
</evidence>
<feature type="region of interest" description="Disordered" evidence="5">
    <location>
        <begin position="545"/>
        <end position="587"/>
    </location>
</feature>
<dbReference type="InterPro" id="IPR001895">
    <property type="entry name" value="RASGEF_cat_dom"/>
</dbReference>
<dbReference type="Pfam" id="PF07653">
    <property type="entry name" value="SH3_2"/>
    <property type="match status" value="1"/>
</dbReference>
<dbReference type="SMART" id="SM00147">
    <property type="entry name" value="RasGEF"/>
    <property type="match status" value="1"/>
</dbReference>
<evidence type="ECO:0000259" key="6">
    <source>
        <dbReference type="PROSITE" id="PS50002"/>
    </source>
</evidence>
<evidence type="ECO:0000256" key="1">
    <source>
        <dbReference type="ARBA" id="ARBA00022443"/>
    </source>
</evidence>
<dbReference type="InterPro" id="IPR008937">
    <property type="entry name" value="Ras-like_GEF"/>
</dbReference>
<dbReference type="Proteomes" id="UP000193560">
    <property type="component" value="Unassembled WGS sequence"/>
</dbReference>
<feature type="compositionally biased region" description="Basic and acidic residues" evidence="5">
    <location>
        <begin position="876"/>
        <end position="895"/>
    </location>
</feature>
<feature type="compositionally biased region" description="Basic residues" evidence="5">
    <location>
        <begin position="1134"/>
        <end position="1144"/>
    </location>
</feature>
<feature type="region of interest" description="Disordered" evidence="5">
    <location>
        <begin position="805"/>
        <end position="904"/>
    </location>
</feature>
<dbReference type="PROSITE" id="PS50002">
    <property type="entry name" value="SH3"/>
    <property type="match status" value="1"/>
</dbReference>
<keyword evidence="2 3" id="KW-0344">Guanine-nucleotide releasing factor</keyword>
<feature type="compositionally biased region" description="Low complexity" evidence="5">
    <location>
        <begin position="1338"/>
        <end position="1350"/>
    </location>
</feature>
<feature type="compositionally biased region" description="Polar residues" evidence="5">
    <location>
        <begin position="1351"/>
        <end position="1363"/>
    </location>
</feature>
<name>A0A1X2IKH0_9FUNG</name>
<dbReference type="SUPFAM" id="SSF50044">
    <property type="entry name" value="SH3-domain"/>
    <property type="match status" value="1"/>
</dbReference>
<dbReference type="InterPro" id="IPR001452">
    <property type="entry name" value="SH3_domain"/>
</dbReference>
<dbReference type="OrthoDB" id="28357at2759"/>
<dbReference type="CDD" id="cd06224">
    <property type="entry name" value="REM"/>
    <property type="match status" value="1"/>
</dbReference>
<feature type="region of interest" description="Disordered" evidence="5">
    <location>
        <begin position="1329"/>
        <end position="1368"/>
    </location>
</feature>
<accession>A0A1X2IKH0</accession>
<dbReference type="CDD" id="cd00155">
    <property type="entry name" value="RasGEF"/>
    <property type="match status" value="1"/>
</dbReference>
<dbReference type="Pfam" id="PF00617">
    <property type="entry name" value="RasGEF"/>
    <property type="match status" value="1"/>
</dbReference>
<feature type="compositionally biased region" description="Polar residues" evidence="5">
    <location>
        <begin position="719"/>
        <end position="730"/>
    </location>
</feature>
<dbReference type="STRING" id="90262.A0A1X2IKH0"/>
<feature type="region of interest" description="Disordered" evidence="5">
    <location>
        <begin position="1121"/>
        <end position="1153"/>
    </location>
</feature>
<dbReference type="GO" id="GO:0005886">
    <property type="term" value="C:plasma membrane"/>
    <property type="evidence" value="ECO:0007669"/>
    <property type="project" value="TreeGrafter"/>
</dbReference>
<dbReference type="InterPro" id="IPR036964">
    <property type="entry name" value="RASGEF_cat_dom_sf"/>
</dbReference>
<evidence type="ECO:0000256" key="2">
    <source>
        <dbReference type="ARBA" id="ARBA00022658"/>
    </source>
</evidence>
<feature type="compositionally biased region" description="Low complexity" evidence="5">
    <location>
        <begin position="493"/>
        <end position="505"/>
    </location>
</feature>
<evidence type="ECO:0000256" key="4">
    <source>
        <dbReference type="PROSITE-ProRule" id="PRU00192"/>
    </source>
</evidence>
<dbReference type="InterPro" id="IPR023578">
    <property type="entry name" value="Ras_GEF_dom_sf"/>
</dbReference>
<dbReference type="SMART" id="SM00326">
    <property type="entry name" value="SH3"/>
    <property type="match status" value="1"/>
</dbReference>
<dbReference type="EMBL" id="MCGE01000009">
    <property type="protein sequence ID" value="ORZ18065.1"/>
    <property type="molecule type" value="Genomic_DNA"/>
</dbReference>
<dbReference type="Pfam" id="PF00618">
    <property type="entry name" value="RasGEF_N"/>
    <property type="match status" value="1"/>
</dbReference>
<feature type="compositionally biased region" description="Pro residues" evidence="5">
    <location>
        <begin position="389"/>
        <end position="399"/>
    </location>
</feature>
<evidence type="ECO:0000256" key="3">
    <source>
        <dbReference type="PROSITE-ProRule" id="PRU00168"/>
    </source>
</evidence>
<reference evidence="9 10" key="1">
    <citation type="submission" date="2016-07" db="EMBL/GenBank/DDBJ databases">
        <title>Pervasive Adenine N6-methylation of Active Genes in Fungi.</title>
        <authorList>
            <consortium name="DOE Joint Genome Institute"/>
            <person name="Mondo S.J."/>
            <person name="Dannebaum R.O."/>
            <person name="Kuo R.C."/>
            <person name="Labutti K."/>
            <person name="Haridas S."/>
            <person name="Kuo A."/>
            <person name="Salamov A."/>
            <person name="Ahrendt S.R."/>
            <person name="Lipzen A."/>
            <person name="Sullivan W."/>
            <person name="Andreopoulos W.B."/>
            <person name="Clum A."/>
            <person name="Lindquist E."/>
            <person name="Daum C."/>
            <person name="Ramamoorthy G.K."/>
            <person name="Gryganskyi A."/>
            <person name="Culley D."/>
            <person name="Magnuson J.K."/>
            <person name="James T.Y."/>
            <person name="O'Malley M.A."/>
            <person name="Stajich J.E."/>
            <person name="Spatafora J.W."/>
            <person name="Visel A."/>
            <person name="Grigoriev I.V."/>
        </authorList>
    </citation>
    <scope>NUCLEOTIDE SEQUENCE [LARGE SCALE GENOMIC DNA]</scope>
    <source>
        <strain evidence="9 10">NRRL 1336</strain>
    </source>
</reference>
<dbReference type="PANTHER" id="PTHR23113">
    <property type="entry name" value="GUANINE NUCLEOTIDE EXCHANGE FACTOR"/>
    <property type="match status" value="1"/>
</dbReference>
<evidence type="ECO:0000313" key="10">
    <source>
        <dbReference type="Proteomes" id="UP000193560"/>
    </source>
</evidence>
<feature type="region of interest" description="Disordered" evidence="5">
    <location>
        <begin position="715"/>
        <end position="779"/>
    </location>
</feature>
<comment type="caution">
    <text evidence="9">The sequence shown here is derived from an EMBL/GenBank/DDBJ whole genome shotgun (WGS) entry which is preliminary data.</text>
</comment>
<dbReference type="InterPro" id="IPR036028">
    <property type="entry name" value="SH3-like_dom_sf"/>
</dbReference>
<dbReference type="InterPro" id="IPR000651">
    <property type="entry name" value="Ras-like_Gua-exchang_fac_N"/>
</dbReference>
<evidence type="ECO:0008006" key="11">
    <source>
        <dbReference type="Google" id="ProtNLM"/>
    </source>
</evidence>
<dbReference type="Gene3D" id="1.20.870.10">
    <property type="entry name" value="Son of sevenless (SoS) protein Chain: S domain 1"/>
    <property type="match status" value="1"/>
</dbReference>
<dbReference type="PROSITE" id="PS50009">
    <property type="entry name" value="RASGEF_CAT"/>
    <property type="match status" value="1"/>
</dbReference>
<protein>
    <recommendedName>
        <fullName evidence="11">Ras guanine nucleotide exchange factor domain-containing protein</fullName>
    </recommendedName>
</protein>
<feature type="compositionally biased region" description="Polar residues" evidence="5">
    <location>
        <begin position="13"/>
        <end position="59"/>
    </location>
</feature>
<feature type="region of interest" description="Disordered" evidence="5">
    <location>
        <begin position="333"/>
        <end position="353"/>
    </location>
</feature>
<sequence length="1446" mass="162090">MIHYNSRAKEQPSQRGTGSNNSIMRRTSVPSLRNQNNHNQQPRSTTTITHSTNRNRPSTQTAQYVQGQQDFLPSTPLGDTGNKKKEPCLYFRRGTVIEVIARDTVSGWWHGQYENLRGWFPSHFVGRVSHLDTGMGSNDAIQKELNAWKATMIDQQKNRISSTGGGNGMGGISGIYKKIPIWCHLQMKTWSRPKSLSIKAPLDWESQMDEISKHMFDLVDACASPASSSLHVRIHQTTSSIRALLSSVPTTSSTTKNQHHQRSSLSSIEEDMLADQRKTVLQVLSKVVHKGSELQLTGCTEDARFRALVNQLWVEIVAFEEIIRTAFKESSTLNTNSTNSMASTASATNRKRRPLHIQHLSNLNFNPSISTSIQSRNENKNVKNAASPTTPPNSPPREPITPRSSTNELDQLACGLLDHQTQIIDLINTHIPYSNDFGRKDQNYKSICNAQNAVFDAITQLIQVIRESNDVPLASAPCLATTVEQQNNTPFVSSGKQPQQSQPKQNHNDVTFVDSANSSQTKEPNSLLMPLSPLSPQQLEFNRLEQQNTASSSKNQSTSTILGPNRSSAPILSSSNQFKDSTPVNKHSSISVGSFDGHSSNLSLCTSMTSMQSSIRLSQSFEQLERSSTSNSLLRKSSDLFRSNKNTSSINNVSSISSTGSILSDDSNQYHYDPSLPNAPPATPTVSISGSHKKLPRVTTLSNLAMRYLTSSSSTSTSILPQRHSQNLHIQQQQQQQQQQNAMPPPPSPAASYTTTHSSIPYANNSPPPPPNRDTRLLNSKSTPAFDQIKMSTSQSLRNMGVASLRNISRKPRRLSNQNRKSDSVVLPTSTSTTMTATSNSFFPSSGPTASSTTNVSSPVDPPLRMRISSSLRLRRSMDNNEQREKAAQEQKQREQEEEEEKRNRPWYLKKLENNLQTAFNADGHLVGASLQALIEIMTCHENSPDQLFLRSFFYNFRLFTDPETLAKILMDRFNLEPPVHPDTEEPLTTEEQELWESDVHVPVQLRVYNVIKDWFEAYFDIGQDKKAAQLLLSFAKTDMEAAMSMPAKRMTELIELKLMTPTTAELETQKSSTESTYSLDHQQTHDSSVSISVAVAAAPLPSSTASTPIRNAFRRALNSHHHHNQPSFSTHPQQHRHHHHDNHHHNETGSHLSSVSIHRMDPQEIANQLTLMESTLFCQIPPSELMAAQKKKSAPAMHVKAMVHQSTLLVYWISNTILGETDAKIRVMVIKFWIKVADACLQLNNYNTLMTIRCALNSASIARLRRTWDSVMRSTKYKTMYHTIDCVADSEKNFAMYRKCLKNATTPGLPFLGIFLSDMVFIDEGNTDHRTSTGVPSNTTMTTNSNDSNVNQMNHTTTSSGYHQQQQQNSSHNIVIINFDKYMRMTQMLDQTITRFQQVPYYKLKEVKEIQRYLLECIEAGNDSNEELIYSRSLEIEPRIVEEVC</sequence>
<feature type="domain" description="SH3" evidence="6">
    <location>
        <begin position="60"/>
        <end position="130"/>
    </location>
</feature>
<keyword evidence="1 4" id="KW-0728">SH3 domain</keyword>